<reference evidence="3 4" key="1">
    <citation type="submission" date="2020-11" db="EMBL/GenBank/DDBJ databases">
        <title>Carbohydrate-dependent, anaerobic sulfur respiration: A novel catabolism in halophilic archaea.</title>
        <authorList>
            <person name="Sorokin D.Y."/>
            <person name="Messina E."/>
            <person name="Smedile F."/>
            <person name="La Cono V."/>
            <person name="Hallsworth J.E."/>
            <person name="Yakimov M.M."/>
        </authorList>
    </citation>
    <scope>NUCLEOTIDE SEQUENCE [LARGE SCALE GENOMIC DNA]</scope>
    <source>
        <strain evidence="3 4">HSR-Est</strain>
    </source>
</reference>
<evidence type="ECO:0000313" key="4">
    <source>
        <dbReference type="Proteomes" id="UP000663292"/>
    </source>
</evidence>
<dbReference type="AlphaFoldDB" id="A0A897NNJ3"/>
<evidence type="ECO:0000256" key="2">
    <source>
        <dbReference type="SAM" id="Phobius"/>
    </source>
</evidence>
<name>A0A897NNJ3_9EURY</name>
<dbReference type="Proteomes" id="UP000663292">
    <property type="component" value="Chromosome"/>
</dbReference>
<evidence type="ECO:0000256" key="1">
    <source>
        <dbReference type="SAM" id="MobiDB-lite"/>
    </source>
</evidence>
<keyword evidence="2" id="KW-0812">Transmembrane</keyword>
<dbReference type="RefSeq" id="WP_229122265.1">
    <property type="nucleotide sequence ID" value="NZ_CP064791.1"/>
</dbReference>
<keyword evidence="3" id="KW-0378">Hydrolase</keyword>
<feature type="transmembrane region" description="Helical" evidence="2">
    <location>
        <begin position="54"/>
        <end position="71"/>
    </location>
</feature>
<sequence length="219" mass="23119">MVSTLVHVALAGLVAAALLGDRFGLRSLGVVLGAVILIDFDTFLGLYIEGAHRAAFHTVLVPALLAVAIAADTRYRERSLLRAQFGDGGPRVARVATVAVLFAGIGPDLFTNGVNLLYPVHDQFYQFTGEMQLSTSDGFVQTFVDLTPAETGGDSGRVAVGSTDNIGDRYYTGVDPQPSESGVDSGTTERTFPLVASGEQLLLVLTSAFVVGSRLVEDR</sequence>
<protein>
    <submittedName>
        <fullName evidence="3">Membrane assocaited metal-dependent hydrolase</fullName>
    </submittedName>
</protein>
<keyword evidence="2" id="KW-0472">Membrane</keyword>
<accession>A0A897NNJ3</accession>
<feature type="transmembrane region" description="Helical" evidence="2">
    <location>
        <begin position="30"/>
        <end position="47"/>
    </location>
</feature>
<dbReference type="GO" id="GO:0016787">
    <property type="term" value="F:hydrolase activity"/>
    <property type="evidence" value="ECO:0007669"/>
    <property type="project" value="UniProtKB-KW"/>
</dbReference>
<feature type="compositionally biased region" description="Polar residues" evidence="1">
    <location>
        <begin position="178"/>
        <end position="188"/>
    </location>
</feature>
<dbReference type="GeneID" id="68857422"/>
<proteinExistence type="predicted"/>
<organism evidence="3 4">
    <name type="scientific">Halapricum desulfuricans</name>
    <dbReference type="NCBI Taxonomy" id="2841257"/>
    <lineage>
        <taxon>Archaea</taxon>
        <taxon>Methanobacteriati</taxon>
        <taxon>Methanobacteriota</taxon>
        <taxon>Stenosarchaea group</taxon>
        <taxon>Halobacteria</taxon>
        <taxon>Halobacteriales</taxon>
        <taxon>Haloarculaceae</taxon>
        <taxon>Halapricum</taxon>
    </lineage>
</organism>
<keyword evidence="2" id="KW-1133">Transmembrane helix</keyword>
<feature type="region of interest" description="Disordered" evidence="1">
    <location>
        <begin position="169"/>
        <end position="188"/>
    </location>
</feature>
<gene>
    <name evidence="3" type="ORF">HSEST_0783</name>
</gene>
<keyword evidence="4" id="KW-1185">Reference proteome</keyword>
<evidence type="ECO:0000313" key="3">
    <source>
        <dbReference type="EMBL" id="QSG14327.1"/>
    </source>
</evidence>
<dbReference type="EMBL" id="CP064791">
    <property type="protein sequence ID" value="QSG14327.1"/>
    <property type="molecule type" value="Genomic_DNA"/>
</dbReference>